<keyword evidence="2" id="KW-1185">Reference proteome</keyword>
<reference evidence="1 2" key="1">
    <citation type="journal article" date="2011" name="Stand. Genomic Sci.">
        <title>Non-contiguous finished genome sequence and contextual data of the filamentous soil bacterium Ktedonobacter racemifer type strain (SOSP1-21).</title>
        <authorList>
            <person name="Chang Y.J."/>
            <person name="Land M."/>
            <person name="Hauser L."/>
            <person name="Chertkov O."/>
            <person name="Del Rio T.G."/>
            <person name="Nolan M."/>
            <person name="Copeland A."/>
            <person name="Tice H."/>
            <person name="Cheng J.F."/>
            <person name="Lucas S."/>
            <person name="Han C."/>
            <person name="Goodwin L."/>
            <person name="Pitluck S."/>
            <person name="Ivanova N."/>
            <person name="Ovchinikova G."/>
            <person name="Pati A."/>
            <person name="Chen A."/>
            <person name="Palaniappan K."/>
            <person name="Mavromatis K."/>
            <person name="Liolios K."/>
            <person name="Brettin T."/>
            <person name="Fiebig A."/>
            <person name="Rohde M."/>
            <person name="Abt B."/>
            <person name="Goker M."/>
            <person name="Detter J.C."/>
            <person name="Woyke T."/>
            <person name="Bristow J."/>
            <person name="Eisen J.A."/>
            <person name="Markowitz V."/>
            <person name="Hugenholtz P."/>
            <person name="Kyrpides N.C."/>
            <person name="Klenk H.P."/>
            <person name="Lapidus A."/>
        </authorList>
    </citation>
    <scope>NUCLEOTIDE SEQUENCE [LARGE SCALE GENOMIC DNA]</scope>
    <source>
        <strain evidence="2">DSM 44963</strain>
    </source>
</reference>
<dbReference type="STRING" id="485913.Krac_7396"/>
<gene>
    <name evidence="1" type="ORF">Krac_7396</name>
</gene>
<name>D6TS48_KTERA</name>
<dbReference type="EMBL" id="ADVG01000002">
    <property type="protein sequence ID" value="EFH86121.1"/>
    <property type="molecule type" value="Genomic_DNA"/>
</dbReference>
<comment type="caution">
    <text evidence="1">The sequence shown here is derived from an EMBL/GenBank/DDBJ whole genome shotgun (WGS) entry which is preliminary data.</text>
</comment>
<organism evidence="1 2">
    <name type="scientific">Ktedonobacter racemifer DSM 44963</name>
    <dbReference type="NCBI Taxonomy" id="485913"/>
    <lineage>
        <taxon>Bacteria</taxon>
        <taxon>Bacillati</taxon>
        <taxon>Chloroflexota</taxon>
        <taxon>Ktedonobacteria</taxon>
        <taxon>Ktedonobacterales</taxon>
        <taxon>Ktedonobacteraceae</taxon>
        <taxon>Ktedonobacter</taxon>
    </lineage>
</organism>
<accession>D6TS48</accession>
<dbReference type="Proteomes" id="UP000004508">
    <property type="component" value="Unassembled WGS sequence"/>
</dbReference>
<sequence>MSITSGYLPSKPPKKEERFIPGINDRGFLARFSVTAPWQKCEYVPDRNAVVLQE</sequence>
<dbReference type="AlphaFoldDB" id="D6TS48"/>
<protein>
    <submittedName>
        <fullName evidence="1">Uncharacterized protein</fullName>
    </submittedName>
</protein>
<proteinExistence type="predicted"/>
<evidence type="ECO:0000313" key="1">
    <source>
        <dbReference type="EMBL" id="EFH86121.1"/>
    </source>
</evidence>
<evidence type="ECO:0000313" key="2">
    <source>
        <dbReference type="Proteomes" id="UP000004508"/>
    </source>
</evidence>
<dbReference type="InParanoid" id="D6TS48"/>